<feature type="transmembrane region" description="Helical" evidence="4">
    <location>
        <begin position="869"/>
        <end position="888"/>
    </location>
</feature>
<evidence type="ECO:0000256" key="4">
    <source>
        <dbReference type="SAM" id="Phobius"/>
    </source>
</evidence>
<dbReference type="GO" id="GO:0035725">
    <property type="term" value="P:sodium ion transmembrane transport"/>
    <property type="evidence" value="ECO:0007669"/>
    <property type="project" value="TreeGrafter"/>
</dbReference>
<reference evidence="6" key="2">
    <citation type="submission" date="2021-08" db="EMBL/GenBank/DDBJ databases">
        <authorList>
            <person name="Eriksson T."/>
        </authorList>
    </citation>
    <scope>NUCLEOTIDE SEQUENCE</scope>
    <source>
        <strain evidence="6">Stoneville</strain>
        <tissue evidence="6">Whole head</tissue>
    </source>
</reference>
<keyword evidence="4" id="KW-1133">Transmembrane helix</keyword>
<gene>
    <name evidence="6" type="ORF">GEV33_012328</name>
</gene>
<keyword evidence="4" id="KW-0812">Transmembrane</keyword>
<feature type="transmembrane region" description="Helical" evidence="4">
    <location>
        <begin position="1008"/>
        <end position="1030"/>
    </location>
</feature>
<dbReference type="Pfam" id="PF00027">
    <property type="entry name" value="cNMP_binding"/>
    <property type="match status" value="1"/>
</dbReference>
<keyword evidence="7" id="KW-1185">Reference proteome</keyword>
<dbReference type="SMART" id="SM00100">
    <property type="entry name" value="cNMP"/>
    <property type="match status" value="1"/>
</dbReference>
<comment type="subcellular location">
    <subcellularLocation>
        <location evidence="1">Cell membrane</location>
        <topology evidence="1">Multi-pass membrane protein</topology>
    </subcellularLocation>
</comment>
<feature type="transmembrane region" description="Helical" evidence="4">
    <location>
        <begin position="1051"/>
        <end position="1072"/>
    </location>
</feature>
<dbReference type="GO" id="GO:0098855">
    <property type="term" value="C:HCN channel complex"/>
    <property type="evidence" value="ECO:0007669"/>
    <property type="project" value="TreeGrafter"/>
</dbReference>
<feature type="transmembrane region" description="Helical" evidence="4">
    <location>
        <begin position="1084"/>
        <end position="1109"/>
    </location>
</feature>
<reference evidence="6" key="1">
    <citation type="journal article" date="2020" name="J Insects Food Feed">
        <title>The yellow mealworm (Tenebrio molitor) genome: a resource for the emerging insects as food and feed industry.</title>
        <authorList>
            <person name="Eriksson T."/>
            <person name="Andere A."/>
            <person name="Kelstrup H."/>
            <person name="Emery V."/>
            <person name="Picard C."/>
        </authorList>
    </citation>
    <scope>NUCLEOTIDE SEQUENCE</scope>
    <source>
        <strain evidence="6">Stoneville</strain>
        <tissue evidence="6">Whole head</tissue>
    </source>
</reference>
<comment type="caution">
    <text evidence="6">The sequence shown here is derived from an EMBL/GenBank/DDBJ whole genome shotgun (WGS) entry which is preliminary data.</text>
</comment>
<dbReference type="PROSITE" id="PS50042">
    <property type="entry name" value="CNMP_BINDING_3"/>
    <property type="match status" value="1"/>
</dbReference>
<dbReference type="GO" id="GO:0005249">
    <property type="term" value="F:voltage-gated potassium channel activity"/>
    <property type="evidence" value="ECO:0007669"/>
    <property type="project" value="TreeGrafter"/>
</dbReference>
<evidence type="ECO:0000313" key="6">
    <source>
        <dbReference type="EMBL" id="KAH0810462.1"/>
    </source>
</evidence>
<feature type="domain" description="Cyclic nucleotide-binding" evidence="5">
    <location>
        <begin position="1190"/>
        <end position="1311"/>
    </location>
</feature>
<dbReference type="SUPFAM" id="SSF51206">
    <property type="entry name" value="cAMP-binding domain-like"/>
    <property type="match status" value="1"/>
</dbReference>
<dbReference type="CDD" id="cd00038">
    <property type="entry name" value="CAP_ED"/>
    <property type="match status" value="1"/>
</dbReference>
<dbReference type="Pfam" id="PF08412">
    <property type="entry name" value="Ion_trans_N"/>
    <property type="match status" value="1"/>
</dbReference>
<dbReference type="Proteomes" id="UP000719412">
    <property type="component" value="Unassembled WGS sequence"/>
</dbReference>
<sequence length="1440" mass="164399">MNYLPIDGEGVVLVVDGTRPPFVTSLVVVLNTPPRCMSCKKEVMSRSHSDAVAMATTWWIPALLMTHIGLWIDWPLVYNYRKLINDRVREDVELCRLIDSSLMRTRRLLDEAWSQLDDQCLGGMPTSRPRSYITVLCLSVSWSCPRSDRGICHPGRKVKTDKGKERQWCSKIQDLFRRIRGIFSAREELCAERMMQKRRVKKFICKTNGAYSSFCPLIGILEQETVQKPRSRWDEVDTSATPFPLSYQRKLIRTQFSALALLCAAYYVCGADVKDKRQVGSISLQKDDHQVAESGGFGAPAAVHSGSKYFQDMYMAQHSPDEIEFGHVCETPKDWEQRFEKINFRENTHQGKVYAHVPAKDHYEHGHKRGNEHHFIERHEKAHPHAGEFKTKVRWGDKHGGYGEHYWDYNHAGHGHDGGGEETQQKEEYVAYDESKDAPNYLAAANRGKRQPNVDGDVEFINDKARSLVLSGVTGKHGGNYRSQKDFERGKREFNKINGENLFYDPKMGLIVDQKSGIAYELKPVGSQTSDKLQHRLVKTRRQKPARKCAKSRSIPAQHPVGVIQSSFEWRLDRASRRRCGTSPRCRTGGRTEIDVADVSQEGEESSERNEYVQSVNESGKNFGCRNPFIGKLGPNAARMELVYWLTNERAENPGQNRDVNDAPSPERSHFSVYPLASIRPRRRTPMNNFGYVISPKSAELRVCKSNNPPTPPTCCSPARTHVMVPTEIGAIFRRGRDPTPDSDEIFSAVKKFADGLFGDIKRGRRNCGSNGPGPYLCKTSESVSSALIIILNGAAAGATEIIYRWRFYRPNANVFTKIKRFIKKLILVTENNPRTFEFFRNNVEIVQERKRQVASGSWIIHPFSTFRLYYEMWMAVIFLLCMIYMPLESSFKYIMKTDVRGLDLFLCISCMVDIGLNFRTGYCVQMEYIEMRPGAIAKNYVCGIYFICDVISSIPELKLHDQALEIVEYIDYCSMFKIVRIGTCLEYVKRTLIYFKTRRFVFLVTKLTVLLFLVTHYVSCILFFLPILFEHIKSHKRAGQSKRFRDKFNNTFSDFISAYLQNSFVSASLILGVEIEAKYDDPWITYLFGMFVYFFGKLIMSAIIVIIVDVMGIRNCLEIKYFAMMSQIDSFMSVNQFPLPLRKKMKEFYSYKYRQKYFNEDRIERFISDKLRKEIKYHACRKMVHSVKIFETLPQEILEDILTYLKQEIYMRRDVVAQAGAPGDCMYFLASGTVAVSSPSGKEVATHICHLVDGDYFGEICLLIPKQTRIATVVALETCEIYNLDRKSFRKCLQTNSQLYKEIQLQAKRRITSNYLYNIVDGVSLFKQAATLACLSILHVPIGKREGSSPPTRDASNKSVFLFVRRDIGPAPSAAPAPFSGLAWIARRFCLLVGGQTCNLLRAEGGNLTNGSSRRGACENVTLNIGGIARVWSESSAVL</sequence>
<dbReference type="InterPro" id="IPR000595">
    <property type="entry name" value="cNMP-bd_dom"/>
</dbReference>
<evidence type="ECO:0000259" key="5">
    <source>
        <dbReference type="PROSITE" id="PS50042"/>
    </source>
</evidence>
<evidence type="ECO:0000256" key="1">
    <source>
        <dbReference type="ARBA" id="ARBA00004651"/>
    </source>
</evidence>
<dbReference type="InterPro" id="IPR013621">
    <property type="entry name" value="Ion_trans_N"/>
</dbReference>
<proteinExistence type="predicted"/>
<keyword evidence="4" id="KW-0472">Membrane</keyword>
<accession>A0A8J6H9S2</accession>
<dbReference type="InterPro" id="IPR014710">
    <property type="entry name" value="RmlC-like_jellyroll"/>
</dbReference>
<dbReference type="PANTHER" id="PTHR45689">
    <property type="entry name" value="I[[H]] CHANNEL, ISOFORM E"/>
    <property type="match status" value="1"/>
</dbReference>
<protein>
    <recommendedName>
        <fullName evidence="5">Cyclic nucleotide-binding domain-containing protein</fullName>
    </recommendedName>
</protein>
<dbReference type="Gene3D" id="2.60.120.10">
    <property type="entry name" value="Jelly Rolls"/>
    <property type="match status" value="1"/>
</dbReference>
<dbReference type="Gene3D" id="1.10.287.630">
    <property type="entry name" value="Helix hairpin bin"/>
    <property type="match status" value="1"/>
</dbReference>
<keyword evidence="2" id="KW-1003">Cell membrane</keyword>
<evidence type="ECO:0000256" key="2">
    <source>
        <dbReference type="ARBA" id="ARBA00022475"/>
    </source>
</evidence>
<dbReference type="GO" id="GO:0003254">
    <property type="term" value="P:regulation of membrane depolarization"/>
    <property type="evidence" value="ECO:0007669"/>
    <property type="project" value="TreeGrafter"/>
</dbReference>
<name>A0A8J6H9S2_TENMO</name>
<dbReference type="PANTHER" id="PTHR45689:SF14">
    <property type="entry name" value="CYCLIC NUCLEOTIDE-GATED CATION CHANNEL SUBUNIT A-LIKE PROTEIN"/>
    <property type="match status" value="1"/>
</dbReference>
<evidence type="ECO:0000256" key="3">
    <source>
        <dbReference type="SAM" id="MobiDB-lite"/>
    </source>
</evidence>
<dbReference type="InterPro" id="IPR051413">
    <property type="entry name" value="K/Na_HCN_channel"/>
</dbReference>
<dbReference type="InterPro" id="IPR018490">
    <property type="entry name" value="cNMP-bd_dom_sf"/>
</dbReference>
<evidence type="ECO:0000313" key="7">
    <source>
        <dbReference type="Proteomes" id="UP000719412"/>
    </source>
</evidence>
<feature type="region of interest" description="Disordered" evidence="3">
    <location>
        <begin position="580"/>
        <end position="610"/>
    </location>
</feature>
<dbReference type="EMBL" id="JABDTM020027472">
    <property type="protein sequence ID" value="KAH0810462.1"/>
    <property type="molecule type" value="Genomic_DNA"/>
</dbReference>
<organism evidence="6 7">
    <name type="scientific">Tenebrio molitor</name>
    <name type="common">Yellow mealworm beetle</name>
    <dbReference type="NCBI Taxonomy" id="7067"/>
    <lineage>
        <taxon>Eukaryota</taxon>
        <taxon>Metazoa</taxon>
        <taxon>Ecdysozoa</taxon>
        <taxon>Arthropoda</taxon>
        <taxon>Hexapoda</taxon>
        <taxon>Insecta</taxon>
        <taxon>Pterygota</taxon>
        <taxon>Neoptera</taxon>
        <taxon>Endopterygota</taxon>
        <taxon>Coleoptera</taxon>
        <taxon>Polyphaga</taxon>
        <taxon>Cucujiformia</taxon>
        <taxon>Tenebrionidae</taxon>
        <taxon>Tenebrio</taxon>
    </lineage>
</organism>